<keyword evidence="8" id="KW-0539">Nucleus</keyword>
<dbReference type="Pfam" id="PF23011">
    <property type="entry name" value="PHD-1st_NSD"/>
    <property type="match status" value="1"/>
</dbReference>
<dbReference type="STRING" id="103827.A0A0N5D3N7"/>
<protein>
    <submittedName>
        <fullName evidence="18">Nucleosome-remodeling factor subunit NURF301</fullName>
    </submittedName>
</protein>
<evidence type="ECO:0000256" key="1">
    <source>
        <dbReference type="ARBA" id="ARBA00004123"/>
    </source>
</evidence>
<dbReference type="InterPro" id="IPR019787">
    <property type="entry name" value="Znf_PHD-finger"/>
</dbReference>
<dbReference type="InterPro" id="IPR018359">
    <property type="entry name" value="Bromodomain_CS"/>
</dbReference>
<evidence type="ECO:0000259" key="13">
    <source>
        <dbReference type="PROSITE" id="PS50014"/>
    </source>
</evidence>
<dbReference type="PANTHER" id="PTHR45975">
    <property type="entry name" value="NUCLEOSOME-REMODELING FACTOR SUBUNIT BPTF"/>
    <property type="match status" value="1"/>
</dbReference>
<dbReference type="PROSITE" id="PS50014">
    <property type="entry name" value="BROMODOMAIN_2"/>
    <property type="match status" value="1"/>
</dbReference>
<dbReference type="GO" id="GO:0006357">
    <property type="term" value="P:regulation of transcription by RNA polymerase II"/>
    <property type="evidence" value="ECO:0007669"/>
    <property type="project" value="InterPro"/>
</dbReference>
<feature type="domain" description="DDT" evidence="15">
    <location>
        <begin position="166"/>
        <end position="226"/>
    </location>
</feature>
<dbReference type="InterPro" id="IPR013083">
    <property type="entry name" value="Znf_RING/FYVE/PHD"/>
</dbReference>
<evidence type="ECO:0000313" key="16">
    <source>
        <dbReference type="EMBL" id="VDN05007.1"/>
    </source>
</evidence>
<dbReference type="Gene3D" id="3.30.40.10">
    <property type="entry name" value="Zinc/RING finger domain, C3HC4 (zinc finger)"/>
    <property type="match status" value="3"/>
</dbReference>
<keyword evidence="17" id="KW-1185">Reference proteome</keyword>
<name>A0A0N5D3N7_THECL</name>
<sequence length="2125" mass="243073">MSTGQTDVTYRSGMGNREMPRAKSRGSNRTKLGKVASSARRSNFKQKRTRASSKRLKSRAAKSKDSRRVWDDSDEEYDRLDYYTDSSNDYDSETSVIQRNSMTRDVEDDSENEEMEETVLRSSCVPTPESSSYEDECIECPWIEISPEQLPVLELPEGSTDLLIDGNYLLQTLEIYETCRWYYQSIRLSPFLFEDFCAAICAEAQTNLLAEMHIALLKLALKDDEDEQIILSVQDTNSSFNIMLQLLEPMTYAEVLRQYLESDPQRFPNAVLEAVGGNYPFVDVQKRLTVLSWLCDRFLQSSEYRNIVRNEGKKTVDELCRECGKPGDILLCDGCEASYHLPCTNLGDVPDGKWLCQVCELHKVRGVTDCELTDRSSRLPLRFNPLGYDRHGRRYWFLVRRIFVQDDADGSVQYYSTLPQLYALLNALCASHYEKHLAAVFMDLLAIIDEHMRITLQLTTDYGRSARTRNKTDLFLHADNVVRMGDILMKPLHSQLQESGDDRVVVKLDCTKHIEVSKYLLLCKAEELLGFKENCLTNTFWTAGMQTHEVITKKDAIEATFHSSLGTNNIVKFGFRLGEGDASARYINQFRTNEYAKSPIQRAKERDKKKYMCGRFSLMDEGEFSWTILKGRGISGTPNQIGKIIQDSLENFVQKIPLVLMHRLWKRDGCDNFKKGLSAPPTVDLLKDLLLKFECAIRRPVLHSVWWNALGHTRLIRITADDRERRQHYERKKKKQERELLAAEPDDDDVIWVKHLKVGAVLKRTLWRQNDEGYRVNGRGALGGWLWKSKTFHRTFVPIAEKPAIAGIIKSNTLANQKAIYLESVISRLYGWRTAEMECEERNWQTELLKNCYSPTCRTSRVPFYMISGNDSIHSCYSPTCRQALIQSMDRTTSGVVHARPLSSKCVQGNGQSNKVCLANKPFPLPTPFDYRVKRTGEQSILILPQRALKRLARQGGVNLNYFVPGFHRMAKSNSQVWDYPCQRPLFGNCWRYLLLRAPSYHSVALHLRILYACIRWADLYREPDEDMRVTVHLADHDEVRVITDHREYPPDGMHERYKLSIEIIPLDDNVELDDADEALRKRKPPKNKAINDTVKRDKIKMIERWVDGTELKPWEIADYWKTVENRKRNILSTEMASSRFSNLIIKRSELAQTNVREHSQSKPISKCEYNIRGNDDDDDEFIDVETLLDDSKAEVNSNFEPKQKIQRLSQSVSEQRQRGSSYQIEYRNPNVHYQFERVIRQPTELLGGDGTICRVMIYKNLPTQETSSTTVGSSRSSPVATSHLKTGSGEREPMRIQVPRRVLVASSSHSTSPPAAMGRKLLLIRRSDGTTQYLRPVTSGSGPRTYRPIRAIPAGSTVPSDVQSPTAGRIIRSVGPIRTVFSGDQLMGRSVQLPSRASSSANSLVGNHTSSVIRNTPMQQDIKRRVDDDRVVAEQNTGVSFSQMKERNRLAAESVVRSLGRPCGGAPSGSERALAGARPVVTVQPRQGLAAVVHSSLEHQTSGQTFGNGSRMANTGPYAVSRGRCRKVVRSLQTRIPGYRLPVSVHPGSERVRMSYPRGRALSFYGRIHSSRLDELADAASAYGQNFNVDRSQLRCIGTINMRSNLFIRVSDSTDLRVIKKILDELITEVCIMDAENGWHRRNVQLVFQKRQEERKRRELEQRTLKMERVAARRLEAELSGHIERFKKEVDKRRIKLEERAEAETGMIAPWRKARLKAEKDTHIHTESNTQLQSSAALPEPKNKFESLIHTVLNMASQEGCNEQSTSQLLSTDETATKLGSDFQKSVQQAEEQSTDEKTVPSTISLETGGSSITEQSQSAGSVKSEPQSLHNLPTVESQKVSRINKKNKEQQSHSLSIDNSSTWSRPKRGSLKSFPDIDVTKRHCKCNQPYDPKKFYVGCDLCYRWFHGKCVSITEKKSKKMTSWMCDDCHKEQKITEEELYCVCQTPYDDSRFYVGCDGCEGWFHPQCVGITKEEAEKAAEYLCPQCVRNKLTDRYSRDSLSPHTKLSNAQFELLWHVLNNLKEHRTSWPFREAVDPKEHPDYYTLIKKPMDLNIVQQKLEHREYHHLKEFTADITQIFENARIFNPKDSAIYQCADILEKQFRGRILEVKAAMETRLAEQTD</sequence>
<dbReference type="SUPFAM" id="SSF57903">
    <property type="entry name" value="FYVE/PHD zinc finger"/>
    <property type="match status" value="3"/>
</dbReference>
<dbReference type="CDD" id="cd05509">
    <property type="entry name" value="Bromo_gcn5_like"/>
    <property type="match status" value="1"/>
</dbReference>
<proteinExistence type="predicted"/>
<dbReference type="OMA" id="FEDFCTA"/>
<dbReference type="SMART" id="SM00249">
    <property type="entry name" value="PHD"/>
    <property type="match status" value="3"/>
</dbReference>
<dbReference type="PROSITE" id="PS50016">
    <property type="entry name" value="ZF_PHD_2"/>
    <property type="match status" value="3"/>
</dbReference>
<gene>
    <name evidence="16" type="ORF">TCLT_LOCUS7540</name>
</gene>
<dbReference type="InterPro" id="IPR059153">
    <property type="entry name" value="NSD_PHD-1st"/>
</dbReference>
<dbReference type="InterPro" id="IPR019786">
    <property type="entry name" value="Zinc_finger_PHD-type_CS"/>
</dbReference>
<evidence type="ECO:0000256" key="12">
    <source>
        <dbReference type="SAM" id="MobiDB-lite"/>
    </source>
</evidence>
<dbReference type="GO" id="GO:0016589">
    <property type="term" value="C:NURF complex"/>
    <property type="evidence" value="ECO:0007669"/>
    <property type="project" value="InterPro"/>
</dbReference>
<feature type="compositionally biased region" description="Polar residues" evidence="12">
    <location>
        <begin position="1801"/>
        <end position="1843"/>
    </location>
</feature>
<evidence type="ECO:0000313" key="17">
    <source>
        <dbReference type="Proteomes" id="UP000276776"/>
    </source>
</evidence>
<dbReference type="Pfam" id="PF00439">
    <property type="entry name" value="Bromodomain"/>
    <property type="match status" value="1"/>
</dbReference>
<evidence type="ECO:0000256" key="2">
    <source>
        <dbReference type="ARBA" id="ARBA00022723"/>
    </source>
</evidence>
<dbReference type="CDD" id="cd15560">
    <property type="entry name" value="PHD2_3_BPTF"/>
    <property type="match status" value="1"/>
</dbReference>
<feature type="compositionally biased region" description="Basic and acidic residues" evidence="12">
    <location>
        <begin position="62"/>
        <end position="71"/>
    </location>
</feature>
<dbReference type="InterPro" id="IPR001965">
    <property type="entry name" value="Znf_PHD"/>
</dbReference>
<keyword evidence="4" id="KW-0862">Zinc</keyword>
<comment type="subcellular location">
    <subcellularLocation>
        <location evidence="1">Nucleus</location>
    </subcellularLocation>
</comment>
<evidence type="ECO:0000313" key="18">
    <source>
        <dbReference type="WBParaSite" id="TCLT_0000755101-mRNA-1"/>
    </source>
</evidence>
<dbReference type="Pfam" id="PF00628">
    <property type="entry name" value="PHD"/>
    <property type="match status" value="2"/>
</dbReference>
<feature type="coiled-coil region" evidence="11">
    <location>
        <begin position="1644"/>
        <end position="1671"/>
    </location>
</feature>
<dbReference type="InterPro" id="IPR011011">
    <property type="entry name" value="Znf_FYVE_PHD"/>
</dbReference>
<dbReference type="PROSITE" id="PS50827">
    <property type="entry name" value="DDT"/>
    <property type="match status" value="1"/>
</dbReference>
<feature type="region of interest" description="Disordered" evidence="12">
    <location>
        <begin position="1785"/>
        <end position="1871"/>
    </location>
</feature>
<dbReference type="InterPro" id="IPR036427">
    <property type="entry name" value="Bromodomain-like_sf"/>
</dbReference>
<dbReference type="PRINTS" id="PR00503">
    <property type="entry name" value="BROMODOMAIN"/>
</dbReference>
<keyword evidence="7" id="KW-0804">Transcription</keyword>
<feature type="region of interest" description="Disordered" evidence="12">
    <location>
        <begin position="1"/>
        <end position="71"/>
    </location>
</feature>
<dbReference type="InterPro" id="IPR018501">
    <property type="entry name" value="DDT_dom"/>
</dbReference>
<feature type="compositionally biased region" description="Low complexity" evidence="12">
    <location>
        <begin position="1267"/>
        <end position="1278"/>
    </location>
</feature>
<dbReference type="GO" id="GO:0008270">
    <property type="term" value="F:zinc ion binding"/>
    <property type="evidence" value="ECO:0007669"/>
    <property type="project" value="UniProtKB-KW"/>
</dbReference>
<dbReference type="Gene3D" id="1.20.920.10">
    <property type="entry name" value="Bromodomain-like"/>
    <property type="match status" value="1"/>
</dbReference>
<keyword evidence="6 9" id="KW-0103">Bromodomain</keyword>
<evidence type="ECO:0000256" key="8">
    <source>
        <dbReference type="ARBA" id="ARBA00023242"/>
    </source>
</evidence>
<dbReference type="PROSITE" id="PS00633">
    <property type="entry name" value="BROMODOMAIN_1"/>
    <property type="match status" value="1"/>
</dbReference>
<dbReference type="WBParaSite" id="TCLT_0000755101-mRNA-1">
    <property type="protein sequence ID" value="TCLT_0000755101-mRNA-1"/>
    <property type="gene ID" value="TCLT_0000755101"/>
</dbReference>
<dbReference type="PANTHER" id="PTHR45975:SF2">
    <property type="entry name" value="NUCLEOSOME-REMODELING FACTOR SUBUNIT BPTF"/>
    <property type="match status" value="1"/>
</dbReference>
<dbReference type="Pfam" id="PF15613">
    <property type="entry name" value="WSD"/>
    <property type="match status" value="1"/>
</dbReference>
<dbReference type="SUPFAM" id="SSF47370">
    <property type="entry name" value="Bromodomain"/>
    <property type="match status" value="1"/>
</dbReference>
<feature type="compositionally biased region" description="Polar residues" evidence="12">
    <location>
        <begin position="1854"/>
        <end position="1866"/>
    </location>
</feature>
<dbReference type="Proteomes" id="UP000276776">
    <property type="component" value="Unassembled WGS sequence"/>
</dbReference>
<dbReference type="Pfam" id="PF02791">
    <property type="entry name" value="DDT"/>
    <property type="match status" value="1"/>
</dbReference>
<dbReference type="SMART" id="SM00297">
    <property type="entry name" value="BROMO"/>
    <property type="match status" value="1"/>
</dbReference>
<evidence type="ECO:0000259" key="15">
    <source>
        <dbReference type="PROSITE" id="PS50827"/>
    </source>
</evidence>
<accession>A0A0N5D3N7</accession>
<dbReference type="InterPro" id="IPR028941">
    <property type="entry name" value="WHIM2_dom"/>
</dbReference>
<feature type="compositionally biased region" description="Basic residues" evidence="12">
    <location>
        <begin position="22"/>
        <end position="32"/>
    </location>
</feature>
<dbReference type="PROSITE" id="PS01359">
    <property type="entry name" value="ZF_PHD_1"/>
    <property type="match status" value="1"/>
</dbReference>
<evidence type="ECO:0000256" key="7">
    <source>
        <dbReference type="ARBA" id="ARBA00023163"/>
    </source>
</evidence>
<evidence type="ECO:0000256" key="3">
    <source>
        <dbReference type="ARBA" id="ARBA00022771"/>
    </source>
</evidence>
<feature type="region of interest" description="Disordered" evidence="12">
    <location>
        <begin position="1265"/>
        <end position="1292"/>
    </location>
</feature>
<keyword evidence="2" id="KW-0479">Metal-binding</keyword>
<dbReference type="EMBL" id="UYYF01004519">
    <property type="protein sequence ID" value="VDN05007.1"/>
    <property type="molecule type" value="Genomic_DNA"/>
</dbReference>
<feature type="domain" description="PHD-type" evidence="14">
    <location>
        <begin position="1883"/>
        <end position="1934"/>
    </location>
</feature>
<evidence type="ECO:0000256" key="4">
    <source>
        <dbReference type="ARBA" id="ARBA00022833"/>
    </source>
</evidence>
<feature type="domain" description="PHD-type" evidence="14">
    <location>
        <begin position="1941"/>
        <end position="1992"/>
    </location>
</feature>
<reference evidence="18" key="1">
    <citation type="submission" date="2016-04" db="UniProtKB">
        <authorList>
            <consortium name="WormBaseParasite"/>
        </authorList>
    </citation>
    <scope>IDENTIFICATION</scope>
</reference>
<feature type="domain" description="Bromo" evidence="13">
    <location>
        <begin position="2025"/>
        <end position="2095"/>
    </location>
</feature>
<organism evidence="18">
    <name type="scientific">Thelazia callipaeda</name>
    <name type="common">Oriental eyeworm</name>
    <name type="synonym">Parasitic nematode</name>
    <dbReference type="NCBI Taxonomy" id="103827"/>
    <lineage>
        <taxon>Eukaryota</taxon>
        <taxon>Metazoa</taxon>
        <taxon>Ecdysozoa</taxon>
        <taxon>Nematoda</taxon>
        <taxon>Chromadorea</taxon>
        <taxon>Rhabditida</taxon>
        <taxon>Spirurina</taxon>
        <taxon>Spiruromorpha</taxon>
        <taxon>Thelazioidea</taxon>
        <taxon>Thelaziidae</taxon>
        <taxon>Thelazia</taxon>
    </lineage>
</organism>
<keyword evidence="3 10" id="KW-0863">Zinc-finger</keyword>
<evidence type="ECO:0000256" key="11">
    <source>
        <dbReference type="SAM" id="Coils"/>
    </source>
</evidence>
<evidence type="ECO:0000259" key="14">
    <source>
        <dbReference type="PROSITE" id="PS50016"/>
    </source>
</evidence>
<evidence type="ECO:0000256" key="5">
    <source>
        <dbReference type="ARBA" id="ARBA00023015"/>
    </source>
</evidence>
<dbReference type="OrthoDB" id="784962at2759"/>
<evidence type="ECO:0000256" key="6">
    <source>
        <dbReference type="ARBA" id="ARBA00023117"/>
    </source>
</evidence>
<reference evidence="16 17" key="2">
    <citation type="submission" date="2018-11" db="EMBL/GenBank/DDBJ databases">
        <authorList>
            <consortium name="Pathogen Informatics"/>
        </authorList>
    </citation>
    <scope>NUCLEOTIDE SEQUENCE [LARGE SCALE GENOMIC DNA]</scope>
</reference>
<keyword evidence="11" id="KW-0175">Coiled coil</keyword>
<dbReference type="GO" id="GO:0000978">
    <property type="term" value="F:RNA polymerase II cis-regulatory region sequence-specific DNA binding"/>
    <property type="evidence" value="ECO:0007669"/>
    <property type="project" value="TreeGrafter"/>
</dbReference>
<dbReference type="InterPro" id="IPR038028">
    <property type="entry name" value="BPTF"/>
</dbReference>
<dbReference type="SMART" id="SM00571">
    <property type="entry name" value="DDT"/>
    <property type="match status" value="1"/>
</dbReference>
<feature type="compositionally biased region" description="Basic residues" evidence="12">
    <location>
        <begin position="42"/>
        <end position="61"/>
    </location>
</feature>
<evidence type="ECO:0000256" key="10">
    <source>
        <dbReference type="PROSITE-ProRule" id="PRU00146"/>
    </source>
</evidence>
<evidence type="ECO:0000256" key="9">
    <source>
        <dbReference type="PROSITE-ProRule" id="PRU00035"/>
    </source>
</evidence>
<dbReference type="InterPro" id="IPR001487">
    <property type="entry name" value="Bromodomain"/>
</dbReference>
<feature type="domain" description="PHD-type" evidence="14">
    <location>
        <begin position="317"/>
        <end position="362"/>
    </location>
</feature>
<keyword evidence="5" id="KW-0805">Transcription regulation</keyword>